<sequence length="284" mass="31196">MDKSVARNSSSLQTGETIQLSGAEQRFLTVWRRHAGVSREPEAHWQPVTQNSYGGAGVSMVMNGSRCSWQCPLTCAIKYLPGCTNDCLESRRWCLKYANVREPSTNTNAADVDDCTERFPQCMGQGMDETAEPFQHVDDLGSPSKRFLAGKHAGAPPSSAGAFFFRRGLESVSRSDPSSAEGFGDSENYEDTERVDSDQYVIVGDPNMEPAAASLAIPSNLDEGGRFRGASRQRHRACRSASTASTDCDDNYEYDVAHVAAKAVDDKMKEDNTMLQKRSRALRQ</sequence>
<organism evidence="2">
    <name type="scientific">Neospora caninum (strain Liverpool)</name>
    <dbReference type="NCBI Taxonomy" id="572307"/>
    <lineage>
        <taxon>Eukaryota</taxon>
        <taxon>Sar</taxon>
        <taxon>Alveolata</taxon>
        <taxon>Apicomplexa</taxon>
        <taxon>Conoidasida</taxon>
        <taxon>Coccidia</taxon>
        <taxon>Eucoccidiorida</taxon>
        <taxon>Eimeriorina</taxon>
        <taxon>Sarcocystidae</taxon>
        <taxon>Neospora</taxon>
    </lineage>
</organism>
<feature type="region of interest" description="Disordered" evidence="1">
    <location>
        <begin position="173"/>
        <end position="194"/>
    </location>
</feature>
<name>A0A0F7UDJ7_NEOCL</name>
<protein>
    <submittedName>
        <fullName evidence="2">Uncharacterized protein</fullName>
    </submittedName>
</protein>
<gene>
    <name evidence="2" type="ORF">BN1204_037085</name>
</gene>
<proteinExistence type="predicted"/>
<evidence type="ECO:0000256" key="1">
    <source>
        <dbReference type="SAM" id="MobiDB-lite"/>
    </source>
</evidence>
<accession>A0A0F7UDJ7</accession>
<dbReference type="AlphaFoldDB" id="A0A0F7UDJ7"/>
<evidence type="ECO:0000313" key="2">
    <source>
        <dbReference type="EMBL" id="CEL67924.1"/>
    </source>
</evidence>
<reference evidence="2" key="1">
    <citation type="journal article" date="2015" name="PLoS ONE">
        <title>Comprehensive Evaluation of Toxoplasma gondii VEG and Neospora caninum LIV Genomes with Tachyzoite Stage Transcriptome and Proteome Defines Novel Transcript Features.</title>
        <authorList>
            <person name="Ramaprasad A."/>
            <person name="Mourier T."/>
            <person name="Naeem R."/>
            <person name="Malas T.B."/>
            <person name="Moussa E."/>
            <person name="Panigrahi A."/>
            <person name="Vermont S.J."/>
            <person name="Otto T.D."/>
            <person name="Wastling J."/>
            <person name="Pain A."/>
        </authorList>
    </citation>
    <scope>NUCLEOTIDE SEQUENCE</scope>
    <source>
        <strain evidence="2">Liverpool</strain>
    </source>
</reference>
<dbReference type="EMBL" id="LN714483">
    <property type="protein sequence ID" value="CEL67924.1"/>
    <property type="molecule type" value="Genomic_DNA"/>
</dbReference>